<name>A0A6L5JXE9_RHOTE</name>
<comment type="caution">
    <text evidence="3">The sequence shown here is derived from an EMBL/GenBank/DDBJ whole genome shotgun (WGS) entry which is preliminary data.</text>
</comment>
<keyword evidence="1" id="KW-1133">Transmembrane helix</keyword>
<evidence type="ECO:0000313" key="4">
    <source>
        <dbReference type="Proteomes" id="UP000480275"/>
    </source>
</evidence>
<protein>
    <recommendedName>
        <fullName evidence="5">DUF3325 family protein</fullName>
    </recommendedName>
</protein>
<evidence type="ECO:0000313" key="3">
    <source>
        <dbReference type="EMBL" id="MQY52003.1"/>
    </source>
</evidence>
<keyword evidence="2" id="KW-0732">Signal</keyword>
<feature type="transmembrane region" description="Helical" evidence="1">
    <location>
        <begin position="45"/>
        <end position="65"/>
    </location>
</feature>
<organism evidence="3 4">
    <name type="scientific">Rhodocyclus tenuis</name>
    <name type="common">Rhodospirillum tenue</name>
    <dbReference type="NCBI Taxonomy" id="1066"/>
    <lineage>
        <taxon>Bacteria</taxon>
        <taxon>Pseudomonadati</taxon>
        <taxon>Pseudomonadota</taxon>
        <taxon>Betaproteobacteria</taxon>
        <taxon>Rhodocyclales</taxon>
        <taxon>Rhodocyclaceae</taxon>
        <taxon>Rhodocyclus</taxon>
    </lineage>
</organism>
<feature type="signal peptide" evidence="2">
    <location>
        <begin position="1"/>
        <end position="24"/>
    </location>
</feature>
<evidence type="ECO:0008006" key="5">
    <source>
        <dbReference type="Google" id="ProtNLM"/>
    </source>
</evidence>
<feature type="transmembrane region" description="Helical" evidence="1">
    <location>
        <begin position="72"/>
        <end position="90"/>
    </location>
</feature>
<dbReference type="OrthoDB" id="8797203at2"/>
<reference evidence="3 4" key="1">
    <citation type="submission" date="2019-10" db="EMBL/GenBank/DDBJ databases">
        <title>Whole-genome sequence of the purple nonsulfur photosynthetic bacterium Rhodocyclus tenuis.</title>
        <authorList>
            <person name="Kyndt J.A."/>
            <person name="Meyer T.E."/>
        </authorList>
    </citation>
    <scope>NUCLEOTIDE SEQUENCE [LARGE SCALE GENOMIC DNA]</scope>
    <source>
        <strain evidence="3 4">DSM 110</strain>
    </source>
</reference>
<evidence type="ECO:0000256" key="2">
    <source>
        <dbReference type="SAM" id="SignalP"/>
    </source>
</evidence>
<proteinExistence type="predicted"/>
<dbReference type="EMBL" id="WIXJ01000006">
    <property type="protein sequence ID" value="MQY52003.1"/>
    <property type="molecule type" value="Genomic_DNA"/>
</dbReference>
<sequence length="126" mass="13431">MYPALQHSHALTAALSLLFTLAWAAVAWGKVTPSTTLGGKQKVLYIANRAVTGIAGITGLAVTFLGPWREYIFPYLGLAAFVVHGIFAAISKRAYLSGEDSRCRIALLMQIAALLFASAVMATKFA</sequence>
<feature type="transmembrane region" description="Helical" evidence="1">
    <location>
        <begin position="105"/>
        <end position="123"/>
    </location>
</feature>
<dbReference type="Proteomes" id="UP000480275">
    <property type="component" value="Unassembled WGS sequence"/>
</dbReference>
<accession>A0A6L5JXE9</accession>
<keyword evidence="1" id="KW-0812">Transmembrane</keyword>
<gene>
    <name evidence="3" type="ORF">GHK24_09460</name>
</gene>
<keyword evidence="1" id="KW-0472">Membrane</keyword>
<dbReference type="AlphaFoldDB" id="A0A6L5JXE9"/>
<evidence type="ECO:0000256" key="1">
    <source>
        <dbReference type="SAM" id="Phobius"/>
    </source>
</evidence>
<feature type="chain" id="PRO_5026746882" description="DUF3325 family protein" evidence="2">
    <location>
        <begin position="25"/>
        <end position="126"/>
    </location>
</feature>